<evidence type="ECO:0000313" key="1">
    <source>
        <dbReference type="EMBL" id="GIY12200.1"/>
    </source>
</evidence>
<accession>A0AAV4QVR2</accession>
<protein>
    <submittedName>
        <fullName evidence="1">Uncharacterized protein</fullName>
    </submittedName>
</protein>
<comment type="caution">
    <text evidence="1">The sequence shown here is derived from an EMBL/GenBank/DDBJ whole genome shotgun (WGS) entry which is preliminary data.</text>
</comment>
<sequence length="74" mass="8819">MNKDSIASRLSAKRSIRSFYTNQVPESSAGRDVVRCRKQLLRRGCNRTHYYQNVMTMIHNFDDLTCEEMWFLKN</sequence>
<evidence type="ECO:0000313" key="2">
    <source>
        <dbReference type="Proteomes" id="UP001054945"/>
    </source>
</evidence>
<keyword evidence="2" id="KW-1185">Reference proteome</keyword>
<reference evidence="1 2" key="1">
    <citation type="submission" date="2021-06" db="EMBL/GenBank/DDBJ databases">
        <title>Caerostris extrusa draft genome.</title>
        <authorList>
            <person name="Kono N."/>
            <person name="Arakawa K."/>
        </authorList>
    </citation>
    <scope>NUCLEOTIDE SEQUENCE [LARGE SCALE GENOMIC DNA]</scope>
</reference>
<gene>
    <name evidence="1" type="ORF">CEXT_59001</name>
</gene>
<name>A0AAV4QVR2_CAEEX</name>
<organism evidence="1 2">
    <name type="scientific">Caerostris extrusa</name>
    <name type="common">Bark spider</name>
    <name type="synonym">Caerostris bankana</name>
    <dbReference type="NCBI Taxonomy" id="172846"/>
    <lineage>
        <taxon>Eukaryota</taxon>
        <taxon>Metazoa</taxon>
        <taxon>Ecdysozoa</taxon>
        <taxon>Arthropoda</taxon>
        <taxon>Chelicerata</taxon>
        <taxon>Arachnida</taxon>
        <taxon>Araneae</taxon>
        <taxon>Araneomorphae</taxon>
        <taxon>Entelegynae</taxon>
        <taxon>Araneoidea</taxon>
        <taxon>Araneidae</taxon>
        <taxon>Caerostris</taxon>
    </lineage>
</organism>
<proteinExistence type="predicted"/>
<dbReference type="Proteomes" id="UP001054945">
    <property type="component" value="Unassembled WGS sequence"/>
</dbReference>
<dbReference type="EMBL" id="BPLR01006755">
    <property type="protein sequence ID" value="GIY12200.1"/>
    <property type="molecule type" value="Genomic_DNA"/>
</dbReference>
<dbReference type="AlphaFoldDB" id="A0AAV4QVR2"/>